<dbReference type="SUPFAM" id="SSF47413">
    <property type="entry name" value="lambda repressor-like DNA-binding domains"/>
    <property type="match status" value="1"/>
</dbReference>
<proteinExistence type="inferred from homology"/>
<dbReference type="GO" id="GO:0006355">
    <property type="term" value="P:regulation of DNA-templated transcription"/>
    <property type="evidence" value="ECO:0007669"/>
    <property type="project" value="InterPro"/>
</dbReference>
<dbReference type="InterPro" id="IPR010982">
    <property type="entry name" value="Lambda_DNA-bd_dom_sf"/>
</dbReference>
<evidence type="ECO:0000256" key="2">
    <source>
        <dbReference type="ARBA" id="ARBA00022763"/>
    </source>
</evidence>
<name>A0A4R8LG90_9BACL</name>
<keyword evidence="6" id="KW-0742">SOS response</keyword>
<dbReference type="InterPro" id="IPR036286">
    <property type="entry name" value="LexA/Signal_pep-like_sf"/>
</dbReference>
<evidence type="ECO:0000256" key="6">
    <source>
        <dbReference type="ARBA" id="ARBA00023236"/>
    </source>
</evidence>
<dbReference type="CDD" id="cd00093">
    <property type="entry name" value="HTH_XRE"/>
    <property type="match status" value="1"/>
</dbReference>
<dbReference type="PANTHER" id="PTHR33516:SF2">
    <property type="entry name" value="LEXA REPRESSOR-RELATED"/>
    <property type="match status" value="1"/>
</dbReference>
<protein>
    <submittedName>
        <fullName evidence="9">Repressor LexA</fullName>
    </submittedName>
</protein>
<comment type="caution">
    <text evidence="9">The sequence shown here is derived from an EMBL/GenBank/DDBJ whole genome shotgun (WGS) entry which is preliminary data.</text>
</comment>
<evidence type="ECO:0000259" key="8">
    <source>
        <dbReference type="PROSITE" id="PS50943"/>
    </source>
</evidence>
<reference evidence="9 10" key="1">
    <citation type="submission" date="2019-03" db="EMBL/GenBank/DDBJ databases">
        <title>Genomic Encyclopedia of Type Strains, Phase IV (KMG-IV): sequencing the most valuable type-strain genomes for metagenomic binning, comparative biology and taxonomic classification.</title>
        <authorList>
            <person name="Goeker M."/>
        </authorList>
    </citation>
    <scope>NUCLEOTIDE SEQUENCE [LARGE SCALE GENOMIC DNA]</scope>
    <source>
        <strain evidence="9 10">DSM 17974</strain>
    </source>
</reference>
<dbReference type="Proteomes" id="UP000294581">
    <property type="component" value="Unassembled WGS sequence"/>
</dbReference>
<dbReference type="PROSITE" id="PS50943">
    <property type="entry name" value="HTH_CROC1"/>
    <property type="match status" value="1"/>
</dbReference>
<dbReference type="SMART" id="SM00530">
    <property type="entry name" value="HTH_XRE"/>
    <property type="match status" value="1"/>
</dbReference>
<dbReference type="Pfam" id="PF01381">
    <property type="entry name" value="HTH_3"/>
    <property type="match status" value="1"/>
</dbReference>
<feature type="domain" description="HTH cro/C1-type" evidence="8">
    <location>
        <begin position="40"/>
        <end position="95"/>
    </location>
</feature>
<dbReference type="SUPFAM" id="SSF51306">
    <property type="entry name" value="LexA/Signal peptidase"/>
    <property type="match status" value="1"/>
</dbReference>
<comment type="similarity">
    <text evidence="1 7">Belongs to the peptidase S24 family.</text>
</comment>
<dbReference type="InterPro" id="IPR006197">
    <property type="entry name" value="Peptidase_S24_LexA"/>
</dbReference>
<dbReference type="GO" id="GO:0009432">
    <property type="term" value="P:SOS response"/>
    <property type="evidence" value="ECO:0007669"/>
    <property type="project" value="UniProtKB-KW"/>
</dbReference>
<gene>
    <name evidence="9" type="ORF">C7445_11814</name>
</gene>
<keyword evidence="10" id="KW-1185">Reference proteome</keyword>
<evidence type="ECO:0000256" key="4">
    <source>
        <dbReference type="ARBA" id="ARBA00022813"/>
    </source>
</evidence>
<dbReference type="InterPro" id="IPR015927">
    <property type="entry name" value="Peptidase_S24_S26A/B/C"/>
</dbReference>
<dbReference type="Pfam" id="PF00717">
    <property type="entry name" value="Peptidase_S24"/>
    <property type="match status" value="1"/>
</dbReference>
<dbReference type="GO" id="GO:0016787">
    <property type="term" value="F:hydrolase activity"/>
    <property type="evidence" value="ECO:0007669"/>
    <property type="project" value="UniProtKB-KW"/>
</dbReference>
<dbReference type="InterPro" id="IPR050077">
    <property type="entry name" value="LexA_repressor"/>
</dbReference>
<evidence type="ECO:0000313" key="10">
    <source>
        <dbReference type="Proteomes" id="UP000294581"/>
    </source>
</evidence>
<dbReference type="EMBL" id="SORF01000018">
    <property type="protein sequence ID" value="TDY42142.1"/>
    <property type="molecule type" value="Genomic_DNA"/>
</dbReference>
<dbReference type="GO" id="GO:0003677">
    <property type="term" value="F:DNA binding"/>
    <property type="evidence" value="ECO:0007669"/>
    <property type="project" value="InterPro"/>
</dbReference>
<organism evidence="9 10">
    <name type="scientific">Alicyclobacillus sacchari</name>
    <dbReference type="NCBI Taxonomy" id="392010"/>
    <lineage>
        <taxon>Bacteria</taxon>
        <taxon>Bacillati</taxon>
        <taxon>Bacillota</taxon>
        <taxon>Bacilli</taxon>
        <taxon>Bacillales</taxon>
        <taxon>Alicyclobacillaceae</taxon>
        <taxon>Alicyclobacillus</taxon>
    </lineage>
</organism>
<dbReference type="InterPro" id="IPR039418">
    <property type="entry name" value="LexA-like"/>
</dbReference>
<dbReference type="InterPro" id="IPR001387">
    <property type="entry name" value="Cro/C1-type_HTH"/>
</dbReference>
<dbReference type="AlphaFoldDB" id="A0A4R8LG90"/>
<sequence length="256" mass="28587">MTFVNIFEEQLFILVNSATYTELKLQVQVGAFVYRFGQYLRELRKQRNLTINQLALYSGVSAALISRIENNQRSNPKPDTLKKLASALKISYEELLLYAGVLSEQPNKATSKPSTLKPVDSTWYERQVPIPVLGSIRAGTPVEMLALNSSEFILVDSYILGNHEGFALEVVGDSMNGDYIFDGDIAIIKFTSNFSPQDICVVAINGEEATLKRVKCQGDICILTPSNPTMEPMVYDATLVHVIGVVVEVRRRFKSR</sequence>
<dbReference type="CDD" id="cd06529">
    <property type="entry name" value="S24_LexA-like"/>
    <property type="match status" value="1"/>
</dbReference>
<dbReference type="PRINTS" id="PR00726">
    <property type="entry name" value="LEXASERPTASE"/>
</dbReference>
<dbReference type="PANTHER" id="PTHR33516">
    <property type="entry name" value="LEXA REPRESSOR"/>
    <property type="match status" value="1"/>
</dbReference>
<keyword evidence="4 7" id="KW-0068">Autocatalytic cleavage</keyword>
<evidence type="ECO:0000256" key="1">
    <source>
        <dbReference type="ARBA" id="ARBA00007484"/>
    </source>
</evidence>
<keyword evidence="3 7" id="KW-0378">Hydrolase</keyword>
<evidence type="ECO:0000256" key="3">
    <source>
        <dbReference type="ARBA" id="ARBA00022801"/>
    </source>
</evidence>
<evidence type="ECO:0000313" key="9">
    <source>
        <dbReference type="EMBL" id="TDY42142.1"/>
    </source>
</evidence>
<dbReference type="Gene3D" id="1.10.260.40">
    <property type="entry name" value="lambda repressor-like DNA-binding domains"/>
    <property type="match status" value="1"/>
</dbReference>
<accession>A0A4R8LG90</accession>
<evidence type="ECO:0000256" key="7">
    <source>
        <dbReference type="RuleBase" id="RU003991"/>
    </source>
</evidence>
<dbReference type="Gene3D" id="2.10.109.10">
    <property type="entry name" value="Umud Fragment, subunit A"/>
    <property type="match status" value="1"/>
</dbReference>
<keyword evidence="2" id="KW-0227">DNA damage</keyword>
<evidence type="ECO:0000256" key="5">
    <source>
        <dbReference type="ARBA" id="ARBA00023204"/>
    </source>
</evidence>
<keyword evidence="5" id="KW-0234">DNA repair</keyword>
<dbReference type="GO" id="GO:0006281">
    <property type="term" value="P:DNA repair"/>
    <property type="evidence" value="ECO:0007669"/>
    <property type="project" value="UniProtKB-KW"/>
</dbReference>